<evidence type="ECO:0000256" key="1">
    <source>
        <dbReference type="SAM" id="Phobius"/>
    </source>
</evidence>
<organism evidence="2">
    <name type="scientific">Rhizophora mucronata</name>
    <name type="common">Asiatic mangrove</name>
    <dbReference type="NCBI Taxonomy" id="61149"/>
    <lineage>
        <taxon>Eukaryota</taxon>
        <taxon>Viridiplantae</taxon>
        <taxon>Streptophyta</taxon>
        <taxon>Embryophyta</taxon>
        <taxon>Tracheophyta</taxon>
        <taxon>Spermatophyta</taxon>
        <taxon>Magnoliopsida</taxon>
        <taxon>eudicotyledons</taxon>
        <taxon>Gunneridae</taxon>
        <taxon>Pentapetalae</taxon>
        <taxon>rosids</taxon>
        <taxon>fabids</taxon>
        <taxon>Malpighiales</taxon>
        <taxon>Rhizophoraceae</taxon>
        <taxon>Rhizophora</taxon>
    </lineage>
</organism>
<sequence>MYLVRTNLDSFVMLFLHLCGLIVQLGCMEFFIIIPEPQYGSLMHWDAILVLISFVCVFEMKCKSNFVSRVDFEFGKANQWLILFSIRVN</sequence>
<accession>A0A2P2MAC1</accession>
<keyword evidence="1" id="KW-0472">Membrane</keyword>
<keyword evidence="1" id="KW-1133">Transmembrane helix</keyword>
<name>A0A2P2MAC1_RHIMU</name>
<keyword evidence="1" id="KW-0812">Transmembrane</keyword>
<feature type="transmembrane region" description="Helical" evidence="1">
    <location>
        <begin position="12"/>
        <end position="33"/>
    </location>
</feature>
<reference evidence="2" key="1">
    <citation type="submission" date="2018-02" db="EMBL/GenBank/DDBJ databases">
        <title>Rhizophora mucronata_Transcriptome.</title>
        <authorList>
            <person name="Meera S.P."/>
            <person name="Sreeshan A."/>
            <person name="Augustine A."/>
        </authorList>
    </citation>
    <scope>NUCLEOTIDE SEQUENCE</scope>
    <source>
        <tissue evidence="2">Leaf</tissue>
    </source>
</reference>
<feature type="transmembrane region" description="Helical" evidence="1">
    <location>
        <begin position="39"/>
        <end position="58"/>
    </location>
</feature>
<protein>
    <submittedName>
        <fullName evidence="2">Uncharacterized protein</fullName>
    </submittedName>
</protein>
<proteinExistence type="predicted"/>
<evidence type="ECO:0000313" key="2">
    <source>
        <dbReference type="EMBL" id="MBX27177.1"/>
    </source>
</evidence>
<dbReference type="EMBL" id="GGEC01046693">
    <property type="protein sequence ID" value="MBX27177.1"/>
    <property type="molecule type" value="Transcribed_RNA"/>
</dbReference>
<dbReference type="AlphaFoldDB" id="A0A2P2MAC1"/>